<evidence type="ECO:0000313" key="2">
    <source>
        <dbReference type="EMBL" id="OAI07206.1"/>
    </source>
</evidence>
<dbReference type="EMBL" id="LUUG01000045">
    <property type="protein sequence ID" value="OAI08301.1"/>
    <property type="molecule type" value="Genomic_DNA"/>
</dbReference>
<feature type="transmembrane region" description="Helical" evidence="1">
    <location>
        <begin position="70"/>
        <end position="90"/>
    </location>
</feature>
<protein>
    <submittedName>
        <fullName evidence="2">Methane monooxygenase/ammonia monooxygenase subunit C</fullName>
    </submittedName>
</protein>
<name>A0A177MN19_METMH</name>
<dbReference type="Pfam" id="PF04896">
    <property type="entry name" value="AmoC"/>
    <property type="match status" value="1"/>
</dbReference>
<dbReference type="AlphaFoldDB" id="A0A177MN19"/>
<feature type="transmembrane region" description="Helical" evidence="1">
    <location>
        <begin position="184"/>
        <end position="204"/>
    </location>
</feature>
<dbReference type="RefSeq" id="WP_033193892.1">
    <property type="nucleotide sequence ID" value="NZ_LUUG01000045.1"/>
</dbReference>
<keyword evidence="2" id="KW-0560">Oxidoreductase</keyword>
<dbReference type="GO" id="GO:0004497">
    <property type="term" value="F:monooxygenase activity"/>
    <property type="evidence" value="ECO:0007669"/>
    <property type="project" value="UniProtKB-KW"/>
</dbReference>
<dbReference type="Proteomes" id="UP000078090">
    <property type="component" value="Unassembled WGS sequence"/>
</dbReference>
<gene>
    <name evidence="3" type="ORF">A1332_07370</name>
    <name evidence="2" type="ORF">A1353_07570</name>
</gene>
<dbReference type="CDD" id="cd19412">
    <property type="entry name" value="pMMO-AMO_C"/>
    <property type="match status" value="1"/>
</dbReference>
<keyword evidence="1" id="KW-0812">Transmembrane</keyword>
<accession>A0A177MN19</accession>
<dbReference type="Proteomes" id="UP000077763">
    <property type="component" value="Unassembled WGS sequence"/>
</dbReference>
<organism evidence="2 4">
    <name type="scientific">Methylomonas methanica</name>
    <dbReference type="NCBI Taxonomy" id="421"/>
    <lineage>
        <taxon>Bacteria</taxon>
        <taxon>Pseudomonadati</taxon>
        <taxon>Pseudomonadota</taxon>
        <taxon>Gammaproteobacteria</taxon>
        <taxon>Methylococcales</taxon>
        <taxon>Methylococcaceae</taxon>
        <taxon>Methylomonas</taxon>
    </lineage>
</organism>
<feature type="transmembrane region" description="Helical" evidence="1">
    <location>
        <begin position="29"/>
        <end position="50"/>
    </location>
</feature>
<dbReference type="EMBL" id="LUUH01000029">
    <property type="protein sequence ID" value="OAI07206.1"/>
    <property type="molecule type" value="Genomic_DNA"/>
</dbReference>
<evidence type="ECO:0000256" key="1">
    <source>
        <dbReference type="SAM" id="Phobius"/>
    </source>
</evidence>
<evidence type="ECO:0000313" key="4">
    <source>
        <dbReference type="Proteomes" id="UP000077763"/>
    </source>
</evidence>
<comment type="caution">
    <text evidence="2">The sequence shown here is derived from an EMBL/GenBank/DDBJ whole genome shotgun (WGS) entry which is preliminary data.</text>
</comment>
<dbReference type="InterPro" id="IPR023349">
    <property type="entry name" value="NH3_CH4_mOase_C_sf"/>
</dbReference>
<dbReference type="Gene3D" id="1.20.1050.50">
    <property type="entry name" value="Particulate methane monooxygenase subunit c2. Chain: C"/>
    <property type="match status" value="1"/>
</dbReference>
<keyword evidence="1" id="KW-0472">Membrane</keyword>
<reference evidence="4 5" key="1">
    <citation type="submission" date="2016-03" db="EMBL/GenBank/DDBJ databases">
        <authorList>
            <person name="Ploux O."/>
        </authorList>
    </citation>
    <scope>NUCLEOTIDE SEQUENCE [LARGE SCALE GENOMIC DNA]</scope>
    <source>
        <strain evidence="3 5">R-45363</strain>
        <strain evidence="2 4">R-45371</strain>
    </source>
</reference>
<evidence type="ECO:0000313" key="3">
    <source>
        <dbReference type="EMBL" id="OAI08301.1"/>
    </source>
</evidence>
<dbReference type="NCBIfam" id="NF041641">
    <property type="entry name" value="AmoC_BACT"/>
    <property type="match status" value="1"/>
</dbReference>
<keyword evidence="1" id="KW-1133">Transmembrane helix</keyword>
<dbReference type="OrthoDB" id="9861015at2"/>
<dbReference type="InterPro" id="IPR006980">
    <property type="entry name" value="NH3_CH4_mOase_C"/>
</dbReference>
<feature type="transmembrane region" description="Helical" evidence="1">
    <location>
        <begin position="151"/>
        <end position="172"/>
    </location>
</feature>
<keyword evidence="2" id="KW-0503">Monooxygenase</keyword>
<feature type="transmembrane region" description="Helical" evidence="1">
    <location>
        <begin position="224"/>
        <end position="241"/>
    </location>
</feature>
<evidence type="ECO:0000313" key="5">
    <source>
        <dbReference type="Proteomes" id="UP000078090"/>
    </source>
</evidence>
<sequence length="262" mass="30685">MVTAPDKIISSSSTETYDRQWYLKDFKRYAVSFLAILLMYVSITAYQYTFGAATGLDSTDPLFEEYWMNLFYIEVIFQLSLIGALGYYFWKNRDLHLDQLSPREELRRYLNLTMWISIYTFSVYWAGSYFAEQDNAWHQAAIRDNIFTANHVVEFYLCFPFYTIMGVSSWLYARTQLPLFAKNVSLPLTLAVAGPFMIFVAVGFNEWGHTFWFREELFGAYMHYAFVIGVWFALAVGGILLQQVTRMSELTELINQDNSKKR</sequence>
<proteinExistence type="predicted"/>
<feature type="transmembrane region" description="Helical" evidence="1">
    <location>
        <begin position="110"/>
        <end position="131"/>
    </location>
</feature>